<keyword evidence="1" id="KW-0732">Signal</keyword>
<proteinExistence type="predicted"/>
<protein>
    <submittedName>
        <fullName evidence="2">Uncharacterized protein</fullName>
    </submittedName>
</protein>
<organism evidence="2 3">
    <name type="scientific">Venturia nashicola</name>
    <dbReference type="NCBI Taxonomy" id="86259"/>
    <lineage>
        <taxon>Eukaryota</taxon>
        <taxon>Fungi</taxon>
        <taxon>Dikarya</taxon>
        <taxon>Ascomycota</taxon>
        <taxon>Pezizomycotina</taxon>
        <taxon>Dothideomycetes</taxon>
        <taxon>Pleosporomycetidae</taxon>
        <taxon>Venturiales</taxon>
        <taxon>Venturiaceae</taxon>
        <taxon>Venturia</taxon>
    </lineage>
</organism>
<evidence type="ECO:0000313" key="2">
    <source>
        <dbReference type="EMBL" id="TID25180.1"/>
    </source>
</evidence>
<sequence>MKFIIATVLLLVTGINAQARPIATPVPGKKYWTQCTVRTGSNEDIGVCQALNKYGRNTYELPQQPCIKAKNCDKEGNGCTFDLKTVDGIRYAACK</sequence>
<feature type="chain" id="PRO_5021235154" evidence="1">
    <location>
        <begin position="20"/>
        <end position="95"/>
    </location>
</feature>
<name>A0A4Z1PN82_9PEZI</name>
<feature type="signal peptide" evidence="1">
    <location>
        <begin position="1"/>
        <end position="19"/>
    </location>
</feature>
<comment type="caution">
    <text evidence="2">The sequence shown here is derived from an EMBL/GenBank/DDBJ whole genome shotgun (WGS) entry which is preliminary data.</text>
</comment>
<evidence type="ECO:0000256" key="1">
    <source>
        <dbReference type="SAM" id="SignalP"/>
    </source>
</evidence>
<evidence type="ECO:0000313" key="3">
    <source>
        <dbReference type="Proteomes" id="UP000298493"/>
    </source>
</evidence>
<accession>A0A4Z1PN82</accession>
<reference evidence="2 3" key="1">
    <citation type="submission" date="2019-04" db="EMBL/GenBank/DDBJ databases">
        <title>High contiguity whole genome sequence and gene annotation resource for two Venturia nashicola isolates.</title>
        <authorList>
            <person name="Prokchorchik M."/>
            <person name="Won K."/>
            <person name="Lee Y."/>
            <person name="Choi E.D."/>
            <person name="Segonzac C."/>
            <person name="Sohn K.H."/>
        </authorList>
    </citation>
    <scope>NUCLEOTIDE SEQUENCE [LARGE SCALE GENOMIC DNA]</scope>
    <source>
        <strain evidence="2 3">PRI2</strain>
    </source>
</reference>
<dbReference type="EMBL" id="SNSC02000004">
    <property type="protein sequence ID" value="TID25180.1"/>
    <property type="molecule type" value="Genomic_DNA"/>
</dbReference>
<dbReference type="Proteomes" id="UP000298493">
    <property type="component" value="Unassembled WGS sequence"/>
</dbReference>
<dbReference type="AlphaFoldDB" id="A0A4Z1PN82"/>
<gene>
    <name evidence="2" type="ORF">E6O75_ATG04385</name>
</gene>
<keyword evidence="3" id="KW-1185">Reference proteome</keyword>